<feature type="compositionally biased region" description="Basic and acidic residues" evidence="1">
    <location>
        <begin position="200"/>
        <end position="213"/>
    </location>
</feature>
<gene>
    <name evidence="3" type="ORF">ET418_14890</name>
</gene>
<comment type="caution">
    <text evidence="3">The sequence shown here is derived from an EMBL/GenBank/DDBJ whole genome shotgun (WGS) entry which is preliminary data.</text>
</comment>
<evidence type="ECO:0000256" key="1">
    <source>
        <dbReference type="SAM" id="MobiDB-lite"/>
    </source>
</evidence>
<dbReference type="Proteomes" id="UP000324298">
    <property type="component" value="Unassembled WGS sequence"/>
</dbReference>
<dbReference type="AlphaFoldDB" id="A0A5A9X7S0"/>
<name>A0A5A9X7S0_9BACT</name>
<evidence type="ECO:0000313" key="4">
    <source>
        <dbReference type="Proteomes" id="UP000324298"/>
    </source>
</evidence>
<keyword evidence="4" id="KW-1185">Reference proteome</keyword>
<accession>A0A5A9X7S0</accession>
<keyword evidence="2" id="KW-0732">Signal</keyword>
<feature type="signal peptide" evidence="2">
    <location>
        <begin position="1"/>
        <end position="20"/>
    </location>
</feature>
<proteinExistence type="predicted"/>
<reference evidence="3 4" key="1">
    <citation type="submission" date="2019-04" db="EMBL/GenBank/DDBJ databases">
        <title>Geobacter ruber sp. nov., ferric-reducing bacteria isolated from paddy soil.</title>
        <authorList>
            <person name="Xu Z."/>
            <person name="Masuda Y."/>
            <person name="Itoh H."/>
            <person name="Senoo K."/>
        </authorList>
    </citation>
    <scope>NUCLEOTIDE SEQUENCE [LARGE SCALE GENOMIC DNA]</scope>
    <source>
        <strain evidence="3 4">Red88</strain>
    </source>
</reference>
<evidence type="ECO:0000256" key="2">
    <source>
        <dbReference type="SAM" id="SignalP"/>
    </source>
</evidence>
<protein>
    <submittedName>
        <fullName evidence="3">Uncharacterized protein</fullName>
    </submittedName>
</protein>
<organism evidence="3 4">
    <name type="scientific">Oryzomonas rubra</name>
    <dbReference type="NCBI Taxonomy" id="2509454"/>
    <lineage>
        <taxon>Bacteria</taxon>
        <taxon>Pseudomonadati</taxon>
        <taxon>Thermodesulfobacteriota</taxon>
        <taxon>Desulfuromonadia</taxon>
        <taxon>Geobacterales</taxon>
        <taxon>Geobacteraceae</taxon>
        <taxon>Oryzomonas</taxon>
    </lineage>
</organism>
<feature type="chain" id="PRO_5022796054" evidence="2">
    <location>
        <begin position="21"/>
        <end position="301"/>
    </location>
</feature>
<dbReference type="RefSeq" id="WP_149308875.1">
    <property type="nucleotide sequence ID" value="NZ_SRSD01000009.1"/>
</dbReference>
<evidence type="ECO:0000313" key="3">
    <source>
        <dbReference type="EMBL" id="KAA0889127.1"/>
    </source>
</evidence>
<sequence length="301" mass="33548">MNKLLGFLLVTLTILTSATASNGATSELTKLLESRDFWSTYKWETFEDSELYKSAPWKSGGWSGIGDTKISDNYTTPISISNLSAEAMNMYVNTKTKEVNSFAIYSINRVNTDDYTQYVSWCNEKFGDNRVENKRTETFGEYVRNTTTSSWTLENTVVRVSIENNLSNGLKSVGFITTLSFAKNYRPQVDIENGIPSNKADQEKAEGQAENKDYFPPSSQSTPAISGRAFSIPAHRPAISSSANTLRSITSEPNAVKPVTGKQYSPPPYIWENELGITQATNDILSVPEDKRAMFEITIQK</sequence>
<feature type="region of interest" description="Disordered" evidence="1">
    <location>
        <begin position="191"/>
        <end position="222"/>
    </location>
</feature>
<dbReference type="EMBL" id="SRSD01000009">
    <property type="protein sequence ID" value="KAA0889127.1"/>
    <property type="molecule type" value="Genomic_DNA"/>
</dbReference>